<dbReference type="VEuPathDB" id="FungiDB:F4678DRAFT_485462"/>
<name>A0A9W8TLA5_9PEZI</name>
<accession>A0A9W8TLA5</accession>
<evidence type="ECO:0000313" key="2">
    <source>
        <dbReference type="EMBL" id="KAJ3568000.1"/>
    </source>
</evidence>
<evidence type="ECO:0000313" key="3">
    <source>
        <dbReference type="Proteomes" id="UP001148614"/>
    </source>
</evidence>
<keyword evidence="1" id="KW-0812">Transmembrane</keyword>
<organism evidence="2 3">
    <name type="scientific">Xylaria arbuscula</name>
    <dbReference type="NCBI Taxonomy" id="114810"/>
    <lineage>
        <taxon>Eukaryota</taxon>
        <taxon>Fungi</taxon>
        <taxon>Dikarya</taxon>
        <taxon>Ascomycota</taxon>
        <taxon>Pezizomycotina</taxon>
        <taxon>Sordariomycetes</taxon>
        <taxon>Xylariomycetidae</taxon>
        <taxon>Xylariales</taxon>
        <taxon>Xylariaceae</taxon>
        <taxon>Xylaria</taxon>
    </lineage>
</organism>
<dbReference type="Proteomes" id="UP001148614">
    <property type="component" value="Unassembled WGS sequence"/>
</dbReference>
<dbReference type="AlphaFoldDB" id="A0A9W8TLA5"/>
<keyword evidence="1" id="KW-0472">Membrane</keyword>
<keyword evidence="1" id="KW-1133">Transmembrane helix</keyword>
<sequence>MDASINEELGFRRARKRLSDVLSLAPVSGIQTYLRSYTALVDVEDRDYVSPYGRKCAPLRNLRTAKMIEKRGVLEDGFVSVYRIENKVIYGPGCRLITFVSWFVTAVSWVVFGLLVLITFRLRPCTWIGKSNLLAFAVWSIYLRTLDAVSFVPATTRISLPETPDSVVFFGRRNSAFILEGSRRDIIRWTGLGLRYRTLPRNWRHFLKGLRILARIGTFLLLSFMFATIPNGTTDDQVVFIVYNVFGQLSTWLSLFLHTHRTLLQLRHVADIAAATRTHVYAVLLRRYKHDEWIDDVDILPRTPIWKEWRHRVAREPTDAKQLWEECARNR</sequence>
<reference evidence="2" key="1">
    <citation type="submission" date="2022-07" db="EMBL/GenBank/DDBJ databases">
        <title>Genome Sequence of Xylaria arbuscula.</title>
        <authorList>
            <person name="Buettner E."/>
        </authorList>
    </citation>
    <scope>NUCLEOTIDE SEQUENCE</scope>
    <source>
        <strain evidence="2">VT107</strain>
    </source>
</reference>
<feature type="transmembrane region" description="Helical" evidence="1">
    <location>
        <begin position="212"/>
        <end position="232"/>
    </location>
</feature>
<gene>
    <name evidence="2" type="ORF">NPX13_g6571</name>
</gene>
<dbReference type="EMBL" id="JANPWZ010001180">
    <property type="protein sequence ID" value="KAJ3568000.1"/>
    <property type="molecule type" value="Genomic_DNA"/>
</dbReference>
<proteinExistence type="predicted"/>
<feature type="transmembrane region" description="Helical" evidence="1">
    <location>
        <begin position="99"/>
        <end position="120"/>
    </location>
</feature>
<protein>
    <submittedName>
        <fullName evidence="2">Uncharacterized protein</fullName>
    </submittedName>
</protein>
<evidence type="ECO:0000256" key="1">
    <source>
        <dbReference type="SAM" id="Phobius"/>
    </source>
</evidence>
<keyword evidence="3" id="KW-1185">Reference proteome</keyword>
<feature type="transmembrane region" description="Helical" evidence="1">
    <location>
        <begin position="238"/>
        <end position="257"/>
    </location>
</feature>
<comment type="caution">
    <text evidence="2">The sequence shown here is derived from an EMBL/GenBank/DDBJ whole genome shotgun (WGS) entry which is preliminary data.</text>
</comment>